<dbReference type="InterPro" id="IPR016794">
    <property type="entry name" value="UCP21603_acetyltransf"/>
</dbReference>
<keyword evidence="3" id="KW-1185">Reference proteome</keyword>
<dbReference type="Pfam" id="PF00583">
    <property type="entry name" value="Acetyltransf_1"/>
    <property type="match status" value="1"/>
</dbReference>
<feature type="domain" description="N-acetyltransferase" evidence="1">
    <location>
        <begin position="133"/>
        <end position="274"/>
    </location>
</feature>
<gene>
    <name evidence="2" type="ORF">EFL26_06745</name>
</gene>
<dbReference type="PIRSF" id="PIRSF021603">
    <property type="entry name" value="UCP21603_acetyltransf"/>
    <property type="match status" value="1"/>
</dbReference>
<keyword evidence="2" id="KW-0808">Transferase</keyword>
<comment type="caution">
    <text evidence="2">The sequence shown here is derived from an EMBL/GenBank/DDBJ whole genome shotgun (WGS) entry which is preliminary data.</text>
</comment>
<dbReference type="InterPro" id="IPR000182">
    <property type="entry name" value="GNAT_dom"/>
</dbReference>
<dbReference type="PROSITE" id="PS51186">
    <property type="entry name" value="GNAT"/>
    <property type="match status" value="1"/>
</dbReference>
<dbReference type="Proteomes" id="UP000279994">
    <property type="component" value="Unassembled WGS sequence"/>
</dbReference>
<dbReference type="InterPro" id="IPR016181">
    <property type="entry name" value="Acyl_CoA_acyltransferase"/>
</dbReference>
<dbReference type="SUPFAM" id="SSF55729">
    <property type="entry name" value="Acyl-CoA N-acyltransferases (Nat)"/>
    <property type="match status" value="1"/>
</dbReference>
<evidence type="ECO:0000313" key="2">
    <source>
        <dbReference type="EMBL" id="RNM15864.1"/>
    </source>
</evidence>
<dbReference type="AlphaFoldDB" id="A0A3N0GTR5"/>
<protein>
    <submittedName>
        <fullName evidence="2">GNAT family N-acetyltransferase</fullName>
    </submittedName>
</protein>
<reference evidence="2 3" key="1">
    <citation type="submission" date="2018-11" db="EMBL/GenBank/DDBJ databases">
        <authorList>
            <person name="Li F."/>
        </authorList>
    </citation>
    <scope>NUCLEOTIDE SEQUENCE [LARGE SCALE GENOMIC DNA]</scope>
    <source>
        <strain evidence="2 3">Gsoil 818</strain>
    </source>
</reference>
<proteinExistence type="predicted"/>
<accession>A0A3N0GTR5</accession>
<name>A0A3N0GTR5_9ACTN</name>
<evidence type="ECO:0000313" key="3">
    <source>
        <dbReference type="Proteomes" id="UP000279994"/>
    </source>
</evidence>
<dbReference type="OrthoDB" id="5241264at2"/>
<dbReference type="GO" id="GO:0016747">
    <property type="term" value="F:acyltransferase activity, transferring groups other than amino-acyl groups"/>
    <property type="evidence" value="ECO:0007669"/>
    <property type="project" value="InterPro"/>
</dbReference>
<evidence type="ECO:0000259" key="1">
    <source>
        <dbReference type="PROSITE" id="PS51186"/>
    </source>
</evidence>
<dbReference type="Pfam" id="PF13312">
    <property type="entry name" value="DUF4081"/>
    <property type="match status" value="1"/>
</dbReference>
<organism evidence="2 3">
    <name type="scientific">Nocardioides pocheonensis</name>
    <dbReference type="NCBI Taxonomy" id="661485"/>
    <lineage>
        <taxon>Bacteria</taxon>
        <taxon>Bacillati</taxon>
        <taxon>Actinomycetota</taxon>
        <taxon>Actinomycetes</taxon>
        <taxon>Propionibacteriales</taxon>
        <taxon>Nocardioidaceae</taxon>
        <taxon>Nocardioides</taxon>
    </lineage>
</organism>
<dbReference type="EMBL" id="RJSF01000019">
    <property type="protein sequence ID" value="RNM15864.1"/>
    <property type="molecule type" value="Genomic_DNA"/>
</dbReference>
<sequence>MRVLGPADLPAALEVLAGDPVTNVFVEYRSRLTQLDPRWLGGQMWGYLVDGKLQALCHVGANMVPVAGTPESCAAFAARALRHRRVSSTIVGPREAVELLWSDLAEEWGAPREARWDQPHLEIATASEVTADALVRRTTPEEIDTLYPACVAMYEEEVGVSPELDGGRNLYRARVAQLVNRGWSFSRIEDGKVVFKAEVACATPTACQIQGVWVDPERRGEGLCTRGMAAVVDVALREIAPNVALYVNAHNIAARTAYERVGFRQSGTFSTIMF</sequence>
<dbReference type="Gene3D" id="3.40.630.30">
    <property type="match status" value="1"/>
</dbReference>
<dbReference type="InterPro" id="IPR025289">
    <property type="entry name" value="DUF4081"/>
</dbReference>